<keyword evidence="2" id="KW-0964">Secreted</keyword>
<reference evidence="4 5" key="1">
    <citation type="submission" date="2020-08" db="EMBL/GenBank/DDBJ databases">
        <title>Genomic Encyclopedia of Type Strains, Phase IV (KMG-IV): sequencing the most valuable type-strain genomes for metagenomic binning, comparative biology and taxonomic classification.</title>
        <authorList>
            <person name="Goeker M."/>
        </authorList>
    </citation>
    <scope>NUCLEOTIDE SEQUENCE [LARGE SCALE GENOMIC DNA]</scope>
    <source>
        <strain evidence="4 5">DSM 29781</strain>
    </source>
</reference>
<protein>
    <submittedName>
        <fullName evidence="4">Uncharacterized protein</fullName>
    </submittedName>
</protein>
<dbReference type="Gene3D" id="2.160.20.160">
    <property type="match status" value="2"/>
</dbReference>
<dbReference type="PANTHER" id="PTHR38340:SF1">
    <property type="entry name" value="S-LAYER PROTEIN"/>
    <property type="match status" value="1"/>
</dbReference>
<proteinExistence type="predicted"/>
<gene>
    <name evidence="4" type="ORF">HNQ70_003529</name>
</gene>
<dbReference type="Gene3D" id="2.150.10.10">
    <property type="entry name" value="Serralysin-like metalloprotease, C-terminal"/>
    <property type="match status" value="3"/>
</dbReference>
<dbReference type="EMBL" id="JACHGB010000007">
    <property type="protein sequence ID" value="MBB5273499.1"/>
    <property type="molecule type" value="Genomic_DNA"/>
</dbReference>
<evidence type="ECO:0000256" key="1">
    <source>
        <dbReference type="ARBA" id="ARBA00004613"/>
    </source>
</evidence>
<evidence type="ECO:0000256" key="3">
    <source>
        <dbReference type="SAM" id="MobiDB-lite"/>
    </source>
</evidence>
<evidence type="ECO:0000313" key="5">
    <source>
        <dbReference type="Proteomes" id="UP000532440"/>
    </source>
</evidence>
<dbReference type="RefSeq" id="WP_183970189.1">
    <property type="nucleotide sequence ID" value="NZ_BAABEW010000020.1"/>
</dbReference>
<dbReference type="GO" id="GO:0005576">
    <property type="term" value="C:extracellular region"/>
    <property type="evidence" value="ECO:0007669"/>
    <property type="project" value="UniProtKB-SubCell"/>
</dbReference>
<dbReference type="SUPFAM" id="SSF51120">
    <property type="entry name" value="beta-Roll"/>
    <property type="match status" value="2"/>
</dbReference>
<dbReference type="Proteomes" id="UP000532440">
    <property type="component" value="Unassembled WGS sequence"/>
</dbReference>
<comment type="caution">
    <text evidence="4">The sequence shown here is derived from an EMBL/GenBank/DDBJ whole genome shotgun (WGS) entry which is preliminary data.</text>
</comment>
<dbReference type="InterPro" id="IPR001343">
    <property type="entry name" value="Hemolysn_Ca-bd"/>
</dbReference>
<name>A0A7W8HK10_9BURK</name>
<evidence type="ECO:0000256" key="2">
    <source>
        <dbReference type="ARBA" id="ARBA00022525"/>
    </source>
</evidence>
<accession>A0A7W8HK10</accession>
<sequence length="2611" mass="264449">MALTQATKTELYRFFVIAFDAAPGTTYMSQLAEASESGMSVQEIVEVFTTKPQFTDVYPNFLTNEQFASRLVENVVGESASAAAKAEAEADVAGALNAGWSRGEVIYTIFNNLAGKSYSDPVWGGTAQQMANQVAVAQYYTEEGVAGNDTTDLATLQAAIAAVDAGTDVSSPAAIEAAIAAGLAPLITSYSLDADLASATDGDTVLFTLATTPALANATYTYTLSGVDAADVVGGQLTGTVTTDSTGQAVIQVSLNPNTANVLGTELSVSVDAPTGPVSAAVTLADTLPPVVNEVLALTTGTDILTGGAGDDRIFGAAYGAGGSTYQGGDFINGGEGIDTLQLEISANLPVFTGNATVENVENIEIRANGMSGATIGFTNYDGAVEQVHVKESTADVRLQDLQSVPVVNIDDMTGDTHIDVDAQVAAGESDAIQLEVREIGRAAEGAKPEITVDDALETINIQDLGTAATESNFILSSDHTGTGFTQVNISDDADDTEQSGVTLTIEDVYSSGETVSVDSTAYAGNLVIDVDGVDTLVSGIGDDEVIAGDALGDTDERVPSGEDYAGSITTNDGDDTVRLGMNLAGVVYTGTGDDEVTLAQVFGEDNVEEGWGDMLSGSGIDAGDGNDAVRVGNMDSGSLMDGGAGNDTLQVLGSGGDVEVGAALFGGAGNDTIRVDDDVHGIVNAGTDNDTVSVGDNVTGQVVGGDGNDSISVGGNVGNDEPIGGDAPEITGGAGNDTIDVFGDLLDDGIVDAGAGNDWVFIRGNIDANDDGVGDWGYPTPAQLLLGEGDDQGRVWGEVNGLIDAGTGNDTVYLNDDSNVDANNGDLNLGTVLLGDGNDVLRVTNADIQASADVDGGAGDDELVMRTYRLDGYQEANILAVTSDIVDPNNIVGIETLSLNVDAIVTPADEQHDGVFNVNLDAIDGTLDTINLRDNDGTARANLENIDGEQINLSSNGAYDGAWGIAGDWDVRVDAESGNQASSTTLNVALEGTNSFDAKVKDAEYFSTLNLENNGTTGARSVKLDGNDGDSNDTTLLIGGDATGDLTVMRAAQNTVDGTAYAGNVYLQVEDEDFGSQDEASESKTILLGDGNDYVDFTKDALDGTDSLSLGGGRDTLAIDNSVRDITPNDQDGVFQDVDAEVLETNGDAGSVLEVTVEDDLLIDTLLVRNDRNNVTERGNVDFDIDEDFNDQADSPEKVTVDVMSSDINIDNGADVDVDLFLWSNEGYSNADPFAALNNGGGAGGAGAIFDETGDGEVNVFVAVNQLGGATNMSNDEDTTVAGNVELVVEDGEIDSLTLLDTQQGENGTITVKFDDAWVHNGDITVDASGVVNNDWTVLDANTDTGGMRFFGIMEDDAELTVLGTQNDDVIMGGQDDDELYGNDGDDTIWGDPMEGQPVAPGTQGEGSVDFDETDDVEAGDTYSVTVGTQTFTWTADSDDDTVADAVTALAADINGANVDGDASADVAAVADTTTGTITITGIDVDDEFGTNYALGESFTVTAESQNRPTAVLNVADSLYDVGDVVRVTIDGQPYDYTVVLGDGENEIAAGLAALISAGAQMTAEAGGNGEITLYGNTPATAYAISTSFAPDLVTEPATPNSVTVTFTGVDAGETVTAQFSGGVSVTASSVEALATAINGNATLSAWTAAGDNVTGILTLTADVPGALPTEPGFVSALVTGGDGGSATFVTTSGTDEVVRTDNTEPTIEARQAAFTFDDAFYDAGDEVVVTIDGTPYSYVLPGADDTNHDGAAVATVLQANLPLPAGFTASVVDNVLTITAPAGTTAAFSIEIVDVAPVDAQPEIVTLDFSGALPGGTLSVDFDGTVITGADLATLASNINASADVSGTDGFDATVDGTNLVLTGPASGAEPAVVVTGAAVSTASPVAPATVVAPSVAVAEVIEGGVQALGTLDIFAVTVDGVEYLSQEVAGSNLATGEAVAALIEAGTTEWTASASGTVSGPLTLTLTGPADGSEPTELVTAFTEYNQIGAATTPVPDVAGQMLVAAVVTIDMSAVTAYSNITVTFGVEGQPNQLLSAATVADLATAINANATIASLWTASVDAGNLILTGPSDGTDPADAVVQEPAVDILDANIVGTGTVSFNTTTLPVSTVVQWEQQRDFAAVDTASELAWVELADGSYYFVPFNTDAATTVSNLAAAINADTATTGLTASSAGSVLTLTGPADGSTPAQTPTEYYVYDSTPDVDPATGPTLVTESEPAVQQVVTYDLTAADTATESVRITFANGEVFTVAFDTDAATTAAALAAAINADSAENGDVGDPLTTWTATAVGAVLTLTGPASGVAAGIGVTSVEIVDSTPVVPVLTQESWENLDNTNPVVTVVSGLENGPESATDVDGVAAPVADGFGDDFISGGNGNDALLGMRGNDTLNGDAGDDSLDGGEGDDLLSGGIGDDDLMGGLGNDLLNGDAGEDVLDGGEGNDQLNGGADDDQLAGGAGSDTLDGGAGDDVLNGDGGQDFLTGGAGADIFVFAGNAFTNTSDSTGSKLFADAIADFSVAEDVIQLNLTDAFGDALTATFYDSVFGGTELQAALVDGGGQAGRVVFDEFSSLLYVDTNGDGVVAPTSGGDLVINLVGVTSGFDADNIVGTV</sequence>
<dbReference type="PROSITE" id="PS00330">
    <property type="entry name" value="HEMOLYSIN_CALCIUM"/>
    <property type="match status" value="5"/>
</dbReference>
<keyword evidence="5" id="KW-1185">Reference proteome</keyword>
<feature type="region of interest" description="Disordered" evidence="3">
    <location>
        <begin position="2430"/>
        <end position="2470"/>
    </location>
</feature>
<evidence type="ECO:0000313" key="4">
    <source>
        <dbReference type="EMBL" id="MBB5273499.1"/>
    </source>
</evidence>
<dbReference type="PANTHER" id="PTHR38340">
    <property type="entry name" value="S-LAYER PROTEIN"/>
    <property type="match status" value="1"/>
</dbReference>
<dbReference type="InterPro" id="IPR050557">
    <property type="entry name" value="RTX_toxin/Mannuronan_C5-epim"/>
</dbReference>
<dbReference type="Pfam" id="PF00353">
    <property type="entry name" value="HemolysinCabind"/>
    <property type="match status" value="7"/>
</dbReference>
<dbReference type="PRINTS" id="PR00313">
    <property type="entry name" value="CABNDNGRPT"/>
</dbReference>
<organism evidence="4 5">
    <name type="scientific">Quisquiliibacterium transsilvanicum</name>
    <dbReference type="NCBI Taxonomy" id="1549638"/>
    <lineage>
        <taxon>Bacteria</taxon>
        <taxon>Pseudomonadati</taxon>
        <taxon>Pseudomonadota</taxon>
        <taxon>Betaproteobacteria</taxon>
        <taxon>Burkholderiales</taxon>
        <taxon>Burkholderiaceae</taxon>
        <taxon>Quisquiliibacterium</taxon>
    </lineage>
</organism>
<dbReference type="InterPro" id="IPR018511">
    <property type="entry name" value="Hemolysin-typ_Ca-bd_CS"/>
</dbReference>
<comment type="subcellular location">
    <subcellularLocation>
        <location evidence="1">Secreted</location>
    </subcellularLocation>
</comment>
<feature type="compositionally biased region" description="Acidic residues" evidence="3">
    <location>
        <begin position="2396"/>
        <end position="2408"/>
    </location>
</feature>
<feature type="region of interest" description="Disordered" evidence="3">
    <location>
        <begin position="2394"/>
        <end position="2415"/>
    </location>
</feature>
<dbReference type="InterPro" id="IPR011049">
    <property type="entry name" value="Serralysin-like_metalloprot_C"/>
</dbReference>
<dbReference type="GO" id="GO:0005509">
    <property type="term" value="F:calcium ion binding"/>
    <property type="evidence" value="ECO:0007669"/>
    <property type="project" value="InterPro"/>
</dbReference>